<feature type="transmembrane region" description="Helical" evidence="1">
    <location>
        <begin position="111"/>
        <end position="128"/>
    </location>
</feature>
<organism evidence="3">
    <name type="scientific">freshwater metagenome</name>
    <dbReference type="NCBI Taxonomy" id="449393"/>
    <lineage>
        <taxon>unclassified sequences</taxon>
        <taxon>metagenomes</taxon>
        <taxon>ecological metagenomes</taxon>
    </lineage>
</organism>
<feature type="transmembrane region" description="Helical" evidence="1">
    <location>
        <begin position="135"/>
        <end position="155"/>
    </location>
</feature>
<feature type="domain" description="DUF1468" evidence="2">
    <location>
        <begin position="18"/>
        <end position="158"/>
    </location>
</feature>
<feature type="transmembrane region" description="Helical" evidence="1">
    <location>
        <begin position="89"/>
        <end position="105"/>
    </location>
</feature>
<evidence type="ECO:0000259" key="2">
    <source>
        <dbReference type="Pfam" id="PF07331"/>
    </source>
</evidence>
<evidence type="ECO:0000313" key="3">
    <source>
        <dbReference type="EMBL" id="CAB4541343.1"/>
    </source>
</evidence>
<feature type="transmembrane region" description="Helical" evidence="1">
    <location>
        <begin position="49"/>
        <end position="68"/>
    </location>
</feature>
<accession>A0A6J6BSJ7</accession>
<gene>
    <name evidence="3" type="ORF">UFOPK1412_00661</name>
</gene>
<dbReference type="Pfam" id="PF07331">
    <property type="entry name" value="TctB"/>
    <property type="match status" value="1"/>
</dbReference>
<keyword evidence="1" id="KW-0472">Membrane</keyword>
<reference evidence="3" key="1">
    <citation type="submission" date="2020-05" db="EMBL/GenBank/DDBJ databases">
        <authorList>
            <person name="Chiriac C."/>
            <person name="Salcher M."/>
            <person name="Ghai R."/>
            <person name="Kavagutti S V."/>
        </authorList>
    </citation>
    <scope>NUCLEOTIDE SEQUENCE</scope>
</reference>
<protein>
    <submittedName>
        <fullName evidence="3">Unannotated protein</fullName>
    </submittedName>
</protein>
<name>A0A6J6BSJ7_9ZZZZ</name>
<sequence>MILKKVTKHGKSELAFASSLFLLGIFVAWDTSRMDIPQGSSIVSPQTFPYIVAAFTSLIGLGLILDLLRGNHGTPDGDESGAPLIPVNYRTLLIVAAAIGLHVILLQTAGYIVAATICFFGVSYGFGSRKYAKDFLVSLIFAVIVYFSFTKGLNINLPSGLFEGMLSNGK</sequence>
<dbReference type="InterPro" id="IPR009936">
    <property type="entry name" value="DUF1468"/>
</dbReference>
<evidence type="ECO:0000256" key="1">
    <source>
        <dbReference type="SAM" id="Phobius"/>
    </source>
</evidence>
<dbReference type="EMBL" id="CAEZSI010000078">
    <property type="protein sequence ID" value="CAB4541343.1"/>
    <property type="molecule type" value="Genomic_DNA"/>
</dbReference>
<dbReference type="AlphaFoldDB" id="A0A6J6BSJ7"/>
<feature type="transmembrane region" description="Helical" evidence="1">
    <location>
        <begin position="12"/>
        <end position="29"/>
    </location>
</feature>
<proteinExistence type="predicted"/>
<keyword evidence="1" id="KW-0812">Transmembrane</keyword>
<keyword evidence="1" id="KW-1133">Transmembrane helix</keyword>